<keyword evidence="2" id="KW-0946">Virion</keyword>
<accession>A0A2Z5HQM9</accession>
<evidence type="ECO:0000256" key="3">
    <source>
        <dbReference type="SAM" id="Coils"/>
    </source>
</evidence>
<dbReference type="Proteomes" id="UP000253368">
    <property type="component" value="Segment"/>
</dbReference>
<keyword evidence="3" id="KW-0175">Coiled coil</keyword>
<feature type="compositionally biased region" description="Basic and acidic residues" evidence="4">
    <location>
        <begin position="119"/>
        <end position="128"/>
    </location>
</feature>
<evidence type="ECO:0000256" key="1">
    <source>
        <dbReference type="ARBA" id="ARBA00004328"/>
    </source>
</evidence>
<sequence>MALKTKIIVQQILNIDDTTTTASKYPKYTVVLGNSISSITAGELTAAVEATAASAAAAKDSEIAAKDSENKAKDSENMAGIYATSSETSATQSAASAAEAKKQAGLSQKSAEASATSAEESKGFRDSAELAAQNAETSRRLAEQAKTAAQQAQTAAEAAKTGAETAKDGADAAATTAGEHAAAAKQSELNAKISETNAAGSATEAGDKAIDATTEANRAKAEADRATQIVDSKLDKVDISGFIKVYKTKAEADADVGNRVLGEKILVWNQTDSKYGWYKVAGTAEAPVLELVEIEQKLVSINNVHADDAGNVQITLPGGNPSLWLGEVTWFPYNKDSGVGYPGVLPADGREVLRVDYPDTWEAIEAGLIPSVSEAEWQAGASLYFSTGDGSTTFRLPDMMQGQAFRAPTKGEEDAGAIKEQIPYITTVNGIGPADDTGAIKLPYVAMVNGAIIPDENGNLALGNVVTKNVWNGTDGEVLLRGAFGLGGAGITLNEPDLVSFFKAMRAFGSGYYRNDTGVEGLPSYSAGFYSRVADTNSFICAGYGSAAVFVAAINDAGLDSENPIVHTNILYGTVNKPDLNGDTNGVLSVGKGGTGATTVGAAKKALEVGGVFCNDSPADAAFNSLQSPAGIHEFRLTNEGVWGVWKKGEETVAALPVGSGGTGASTVSSAKTNLEVDRVKQLEGGTHITSQDQNIVFMVQDTKNWGVYDHSENKWVSLPVEHGGTGATEPAQARKNLEAASAGINFDITQLRNLEGWPINIKNGSVITRKYHAVPSIGSYVGSEVFSAQVQLDNSVDPDTPRLEALFYSEGNYGQSLTERATIAAYRRTADGSLTATKYANLYMDSGAWNAERMHTQGYQKPWDGDSFGFFAPFQASDVISNDGGFVPIISGCTQSTGGYPMRATTGLISRGPTAWPAYVFRLRGDSNWACTYQFHMSGDIDGWGSDYNNVVFNFTYTKNAVSDINLKDNIQDVSGEESLENIEKMEFKKFTYKFDKKKNIRRGVIAQQLELIDPQYVKAIGNPETDDITLTLDTNPLLMDALAAIKVLSERNKSLETKLHEMSTVIDNINEKLDLMTRLSNLEAELDKMKGTS</sequence>
<evidence type="ECO:0000256" key="2">
    <source>
        <dbReference type="ARBA" id="ARBA00022732"/>
    </source>
</evidence>
<dbReference type="EMBL" id="MH370378">
    <property type="protein sequence ID" value="AXC41642.1"/>
    <property type="molecule type" value="Genomic_DNA"/>
</dbReference>
<dbReference type="GO" id="GO:0098015">
    <property type="term" value="C:virus tail"/>
    <property type="evidence" value="ECO:0007669"/>
    <property type="project" value="UniProtKB-KW"/>
</dbReference>
<feature type="compositionally biased region" description="Low complexity" evidence="4">
    <location>
        <begin position="171"/>
        <end position="181"/>
    </location>
</feature>
<keyword evidence="7" id="KW-1185">Reference proteome</keyword>
<protein>
    <submittedName>
        <fullName evidence="6">Tail fibers protein</fullName>
    </submittedName>
</protein>
<evidence type="ECO:0000256" key="4">
    <source>
        <dbReference type="SAM" id="MobiDB-lite"/>
    </source>
</evidence>
<evidence type="ECO:0000259" key="5">
    <source>
        <dbReference type="PROSITE" id="PS51688"/>
    </source>
</evidence>
<evidence type="ECO:0000313" key="7">
    <source>
        <dbReference type="Proteomes" id="UP000253368"/>
    </source>
</evidence>
<feature type="domain" description="Peptidase S74" evidence="5">
    <location>
        <begin position="964"/>
        <end position="1061"/>
    </location>
</feature>
<dbReference type="Pfam" id="PF13884">
    <property type="entry name" value="Peptidase_S74"/>
    <property type="match status" value="1"/>
</dbReference>
<feature type="compositionally biased region" description="Low complexity" evidence="4">
    <location>
        <begin position="144"/>
        <end position="164"/>
    </location>
</feature>
<proteinExistence type="predicted"/>
<dbReference type="InterPro" id="IPR030392">
    <property type="entry name" value="S74_ICA"/>
</dbReference>
<evidence type="ECO:0000313" key="6">
    <source>
        <dbReference type="EMBL" id="AXC41642.1"/>
    </source>
</evidence>
<name>A0A2Z5HQM9_9CAUD</name>
<feature type="coiled-coil region" evidence="3">
    <location>
        <begin position="1040"/>
        <end position="1094"/>
    </location>
</feature>
<keyword evidence="2" id="KW-1227">Viral tail protein</keyword>
<dbReference type="GeneID" id="54996189"/>
<organism evidence="6 7">
    <name type="scientific">Salmonella phage S131</name>
    <dbReference type="NCBI Taxonomy" id="2231354"/>
    <lineage>
        <taxon>Viruses</taxon>
        <taxon>Duplodnaviria</taxon>
        <taxon>Heunggongvirae</taxon>
        <taxon>Uroviricota</taxon>
        <taxon>Caudoviricetes</taxon>
        <taxon>Demerecviridae</taxon>
        <taxon>Markadamsvirinae</taxon>
        <taxon>Tequintavirus</taxon>
        <taxon>Tequintavirus S131</taxon>
    </lineage>
</organism>
<dbReference type="KEGG" id="vg:54996189"/>
<feature type="region of interest" description="Disordered" evidence="4">
    <location>
        <begin position="106"/>
        <end position="181"/>
    </location>
</feature>
<dbReference type="PROSITE" id="PS51688">
    <property type="entry name" value="ICA"/>
    <property type="match status" value="1"/>
</dbReference>
<comment type="subcellular location">
    <subcellularLocation>
        <location evidence="1">Virion</location>
    </subcellularLocation>
</comment>
<dbReference type="RefSeq" id="YP_009805451.1">
    <property type="nucleotide sequence ID" value="NC_048009.1"/>
</dbReference>
<reference evidence="7" key="1">
    <citation type="submission" date="2018-05" db="EMBL/GenBank/DDBJ databases">
        <title>Host range determinants of Salmonella infecting bacteriophages.</title>
        <authorList>
            <person name="Gencay Y.E."/>
        </authorList>
    </citation>
    <scope>NUCLEOTIDE SEQUENCE [LARGE SCALE GENOMIC DNA]</scope>
</reference>